<dbReference type="InterPro" id="IPR013520">
    <property type="entry name" value="Ribonucl_H"/>
</dbReference>
<evidence type="ECO:0000256" key="6">
    <source>
        <dbReference type="ARBA" id="ARBA00023242"/>
    </source>
</evidence>
<feature type="region of interest" description="Disordered" evidence="7">
    <location>
        <begin position="1"/>
        <end position="36"/>
    </location>
</feature>
<organism evidence="9 10">
    <name type="scientific">Dekkera bruxellensis</name>
    <name type="common">Brettanomyces custersii</name>
    <dbReference type="NCBI Taxonomy" id="5007"/>
    <lineage>
        <taxon>Eukaryota</taxon>
        <taxon>Fungi</taxon>
        <taxon>Dikarya</taxon>
        <taxon>Ascomycota</taxon>
        <taxon>Saccharomycotina</taxon>
        <taxon>Pichiomycetes</taxon>
        <taxon>Pichiales</taxon>
        <taxon>Pichiaceae</taxon>
        <taxon>Brettanomyces</taxon>
    </lineage>
</organism>
<comment type="subcellular location">
    <subcellularLocation>
        <location evidence="1">Nucleus</location>
    </subcellularLocation>
</comment>
<name>A0A7D9D129_DEKBR</name>
<dbReference type="SUPFAM" id="SSF53098">
    <property type="entry name" value="Ribonuclease H-like"/>
    <property type="match status" value="1"/>
</dbReference>
<dbReference type="InterPro" id="IPR034922">
    <property type="entry name" value="REX1-like_exo"/>
</dbReference>
<evidence type="ECO:0000259" key="8">
    <source>
        <dbReference type="SMART" id="SM00479"/>
    </source>
</evidence>
<dbReference type="Pfam" id="PF00929">
    <property type="entry name" value="RNase_T"/>
    <property type="match status" value="1"/>
</dbReference>
<dbReference type="InterPro" id="IPR012337">
    <property type="entry name" value="RNaseH-like_sf"/>
</dbReference>
<keyword evidence="4" id="KW-0378">Hydrolase</keyword>
<keyword evidence="10" id="KW-1185">Reference proteome</keyword>
<keyword evidence="6" id="KW-0539">Nucleus</keyword>
<dbReference type="EMBL" id="CABFWN010000006">
    <property type="protein sequence ID" value="VUG20056.1"/>
    <property type="molecule type" value="Genomic_DNA"/>
</dbReference>
<reference evidence="9 10" key="1">
    <citation type="submission" date="2019-07" db="EMBL/GenBank/DDBJ databases">
        <authorList>
            <person name="Friedrich A."/>
            <person name="Schacherer J."/>
        </authorList>
    </citation>
    <scope>NUCLEOTIDE SEQUENCE [LARGE SCALE GENOMIC DNA]</scope>
</reference>
<dbReference type="InterPro" id="IPR047021">
    <property type="entry name" value="REXO1/3/4-like"/>
</dbReference>
<evidence type="ECO:0000256" key="5">
    <source>
        <dbReference type="ARBA" id="ARBA00022839"/>
    </source>
</evidence>
<accession>A0A7D9D129</accession>
<evidence type="ECO:0000313" key="10">
    <source>
        <dbReference type="Proteomes" id="UP000478008"/>
    </source>
</evidence>
<evidence type="ECO:0000256" key="3">
    <source>
        <dbReference type="ARBA" id="ARBA00022722"/>
    </source>
</evidence>
<dbReference type="AlphaFoldDB" id="A0A7D9D129"/>
<dbReference type="GO" id="GO:0003676">
    <property type="term" value="F:nucleic acid binding"/>
    <property type="evidence" value="ECO:0007669"/>
    <property type="project" value="InterPro"/>
</dbReference>
<dbReference type="GO" id="GO:0005634">
    <property type="term" value="C:nucleus"/>
    <property type="evidence" value="ECO:0007669"/>
    <property type="project" value="UniProtKB-SubCell"/>
</dbReference>
<dbReference type="FunFam" id="3.30.420.10:FF:000019">
    <property type="entry name" value="RNA exonuclease NEF-sp"/>
    <property type="match status" value="1"/>
</dbReference>
<dbReference type="GO" id="GO:0004527">
    <property type="term" value="F:exonuclease activity"/>
    <property type="evidence" value="ECO:0007669"/>
    <property type="project" value="UniProtKB-KW"/>
</dbReference>
<evidence type="ECO:0000256" key="7">
    <source>
        <dbReference type="SAM" id="MobiDB-lite"/>
    </source>
</evidence>
<proteinExistence type="inferred from homology"/>
<evidence type="ECO:0000256" key="1">
    <source>
        <dbReference type="ARBA" id="ARBA00004123"/>
    </source>
</evidence>
<feature type="domain" description="Exonuclease" evidence="8">
    <location>
        <begin position="232"/>
        <end position="391"/>
    </location>
</feature>
<dbReference type="Gene3D" id="3.30.420.10">
    <property type="entry name" value="Ribonuclease H-like superfamily/Ribonuclease H"/>
    <property type="match status" value="1"/>
</dbReference>
<comment type="similarity">
    <text evidence="2">Belongs to the REXO1/REXO3 family.</text>
</comment>
<dbReference type="PANTHER" id="PTHR12801:SF115">
    <property type="entry name" value="FI18136P1-RELATED"/>
    <property type="match status" value="1"/>
</dbReference>
<keyword evidence="3" id="KW-0540">Nuclease</keyword>
<dbReference type="CDD" id="cd06145">
    <property type="entry name" value="REX1_like"/>
    <property type="match status" value="1"/>
</dbReference>
<keyword evidence="5" id="KW-0269">Exonuclease</keyword>
<dbReference type="PANTHER" id="PTHR12801">
    <property type="entry name" value="RNA EXONUCLEASE REXO1 / RECO3 FAMILY MEMBER-RELATED"/>
    <property type="match status" value="1"/>
</dbReference>
<gene>
    <name evidence="9" type="primary">RNH70</name>
    <name evidence="9" type="ORF">DEBR0S6_06920G</name>
</gene>
<evidence type="ECO:0000256" key="2">
    <source>
        <dbReference type="ARBA" id="ARBA00006357"/>
    </source>
</evidence>
<dbReference type="Proteomes" id="UP000478008">
    <property type="component" value="Unassembled WGS sequence"/>
</dbReference>
<evidence type="ECO:0000313" key="9">
    <source>
        <dbReference type="EMBL" id="VUG20056.1"/>
    </source>
</evidence>
<protein>
    <submittedName>
        <fullName evidence="9">DEBR0S6_06920g1_1</fullName>
    </submittedName>
</protein>
<dbReference type="SMART" id="SM00479">
    <property type="entry name" value="EXOIII"/>
    <property type="match status" value="1"/>
</dbReference>
<sequence length="582" mass="65296">MSDQIKLENNRSAVTKADPKKRKRLDDSIDGQSGKHRKVRKIKRKFASIEPEVIIDSSTKRIHLPSLQQLILYLLTSSNSQPDFCKVINRRAVSKVLFIEVRGLNCTDFGVKSLLRVQNAFTLQKDHFRQELVSFSNAFDYMVPMTMPGSNHAVYPLMTSLVSVHLSNKERKRIVHQNSGKEATLDNLCLKLDQLIASGYPIHKDVTGAKQESVDKTSDYVSTVKFDHPGAKVFALDCEMCRAESGLVLTRCSLTNWDGKRLIDELVKPDEHIVDYVTKYSGITEEMLKDVKTRLPDIQQKIKGIVSSDDILIGHSLQSDLNVLKMKHPRIIDTAECYDHGSGPPMKPALKSLIFKYFGKTIHDKATGHDSVEDCTSCLDLVKLKLEKGLFFGKSLKTSIFSNIAHCNKMETTNEGEKIPKSSLVIDSGLQLSGPYGPDELVQCKSDDEEVEMLQNKITKHDLILMKLRELEFSKGISSQNDGNTESVVSVEEAYSNLGIHFDKIYNAVPANTLIIVCASCGDLSAIRELQSEHRSFQLLFGKNPSVKNKSSSSDWTQSKAQRLDDAVYKVRSSFCFLTLKK</sequence>
<dbReference type="InterPro" id="IPR036397">
    <property type="entry name" value="RNaseH_sf"/>
</dbReference>
<evidence type="ECO:0000256" key="4">
    <source>
        <dbReference type="ARBA" id="ARBA00022801"/>
    </source>
</evidence>